<feature type="region of interest" description="Disordered" evidence="1">
    <location>
        <begin position="138"/>
        <end position="173"/>
    </location>
</feature>
<evidence type="ECO:0000256" key="2">
    <source>
        <dbReference type="SAM" id="Phobius"/>
    </source>
</evidence>
<evidence type="ECO:0000256" key="1">
    <source>
        <dbReference type="SAM" id="MobiDB-lite"/>
    </source>
</evidence>
<feature type="region of interest" description="Disordered" evidence="1">
    <location>
        <begin position="559"/>
        <end position="652"/>
    </location>
</feature>
<feature type="compositionally biased region" description="Basic residues" evidence="1">
    <location>
        <begin position="585"/>
        <end position="594"/>
    </location>
</feature>
<dbReference type="AlphaFoldDB" id="A0A7S2XQ43"/>
<feature type="compositionally biased region" description="Polar residues" evidence="1">
    <location>
        <begin position="163"/>
        <end position="173"/>
    </location>
</feature>
<organism evidence="3">
    <name type="scientific">Attheya septentrionalis</name>
    <dbReference type="NCBI Taxonomy" id="420275"/>
    <lineage>
        <taxon>Eukaryota</taxon>
        <taxon>Sar</taxon>
        <taxon>Stramenopiles</taxon>
        <taxon>Ochrophyta</taxon>
        <taxon>Bacillariophyta</taxon>
        <taxon>Coscinodiscophyceae</taxon>
        <taxon>Chaetocerotophycidae</taxon>
        <taxon>Chaetocerotales</taxon>
        <taxon>Attheyaceae</taxon>
        <taxon>Attheya</taxon>
    </lineage>
</organism>
<evidence type="ECO:0000313" key="3">
    <source>
        <dbReference type="EMBL" id="CAD9815521.1"/>
    </source>
</evidence>
<accession>A0A7S2XQ43</accession>
<keyword evidence="2" id="KW-1133">Transmembrane helix</keyword>
<dbReference type="EMBL" id="HBHQ01010930">
    <property type="protein sequence ID" value="CAD9815521.1"/>
    <property type="molecule type" value="Transcribed_RNA"/>
</dbReference>
<feature type="compositionally biased region" description="Basic residues" evidence="1">
    <location>
        <begin position="636"/>
        <end position="645"/>
    </location>
</feature>
<sequence length="652" mass="73073">MFRGDRCSSMVRKNIICAIVATIAVTDMSLATVNASQPMAEASPQRQSAMSRTEKQRYADFQVPTTDKINGHVENVLGAASATSQKIDKIGEQHQYPEKMDNDVPVPNSSSLRGQASFQEAVVEESMHRHRKLTAREEDVMQRKTDRMRRNRDQHERVKAQMKKTSPNPSTLTRMSTEELDAAKKKFDKDPDDVLNQWVRRAWGSSKLSYSPYSLNMASPGTEYDMWQQAYRMLGGYIDCDHAKDGSGDNGGDGSCSRWMIWASYIDPNYGGGGYDEYYGDNAEGVLDCHKLDTDWKLLGVYRQEFYQYLEQISKHLWAIDDYEYVVALAGLSFITDEDCWAVANDVYAGVEMLQGGKFQMSLYQDTDCKYPVTDLGYSIDDLGLTSDLQLAGSGSGDDDNNDAYAYAEEWWEATQEESLEMFNDVYEDYKYCTSCIDYPTYQDGFFIGEDGTDEDDLINQCWKFYSHDSFVCESNCIALAHEQGSITAINYGGKTFGVDTLTGYGSTTSTSSTYTSNKSSVAYSPSASKMSKLKANLFMTFSGIVFIATFLAFAVARGNGKKERSRSSRTKRLLPSRSKDGSRSRKMRSKSRSRRDGGQSRSKSRGGEKSSSRSKSRPRDATGEYEPPAADSRPPRRGKSKSRSKPSAEEI</sequence>
<protein>
    <submittedName>
        <fullName evidence="3">Uncharacterized protein</fullName>
    </submittedName>
</protein>
<proteinExistence type="predicted"/>
<feature type="transmembrane region" description="Helical" evidence="2">
    <location>
        <begin position="538"/>
        <end position="557"/>
    </location>
</feature>
<gene>
    <name evidence="3" type="ORF">ASEP1449_LOCUS7347</name>
</gene>
<name>A0A7S2XQ43_9STRA</name>
<reference evidence="3" key="1">
    <citation type="submission" date="2021-01" db="EMBL/GenBank/DDBJ databases">
        <authorList>
            <person name="Corre E."/>
            <person name="Pelletier E."/>
            <person name="Niang G."/>
            <person name="Scheremetjew M."/>
            <person name="Finn R."/>
            <person name="Kale V."/>
            <person name="Holt S."/>
            <person name="Cochrane G."/>
            <person name="Meng A."/>
            <person name="Brown T."/>
            <person name="Cohen L."/>
        </authorList>
    </citation>
    <scope>NUCLEOTIDE SEQUENCE</scope>
    <source>
        <strain evidence="3">CCMP2084</strain>
    </source>
</reference>
<feature type="compositionally biased region" description="Basic and acidic residues" evidence="1">
    <location>
        <begin position="606"/>
        <end position="623"/>
    </location>
</feature>
<keyword evidence="2" id="KW-0812">Transmembrane</keyword>
<keyword evidence="2" id="KW-0472">Membrane</keyword>